<dbReference type="Proteomes" id="UP001227162">
    <property type="component" value="Unassembled WGS sequence"/>
</dbReference>
<dbReference type="InterPro" id="IPR052613">
    <property type="entry name" value="LicD_transferase"/>
</dbReference>
<gene>
    <name evidence="2" type="ORF">NOI20_00380</name>
</gene>
<comment type="caution">
    <text evidence="2">The sequence shown here is derived from an EMBL/GenBank/DDBJ whole genome shotgun (WGS) entry which is preliminary data.</text>
</comment>
<evidence type="ECO:0000313" key="2">
    <source>
        <dbReference type="EMBL" id="MDQ2092561.1"/>
    </source>
</evidence>
<dbReference type="GO" id="GO:0009100">
    <property type="term" value="P:glycoprotein metabolic process"/>
    <property type="evidence" value="ECO:0007669"/>
    <property type="project" value="UniProtKB-ARBA"/>
</dbReference>
<accession>A0AAJ1U9N6</accession>
<dbReference type="PANTHER" id="PTHR13627">
    <property type="entry name" value="FUKUTIN RELATED PROTEIN"/>
    <property type="match status" value="1"/>
</dbReference>
<dbReference type="Pfam" id="PF04991">
    <property type="entry name" value="LicD"/>
    <property type="match status" value="1"/>
</dbReference>
<dbReference type="RefSeq" id="WP_317624187.1">
    <property type="nucleotide sequence ID" value="NZ_JANFFA010000001.1"/>
</dbReference>
<reference evidence="2" key="2">
    <citation type="submission" date="2023-04" db="EMBL/GenBank/DDBJ databases">
        <title>'Rhodoalgimonas zhirmunskyi' gen. nov., isolated from a red alga.</title>
        <authorList>
            <person name="Nedashkovskaya O.I."/>
            <person name="Otstavnykh N.Y."/>
            <person name="Bystritskaya E.P."/>
            <person name="Balabanova L.A."/>
            <person name="Isaeva M.P."/>
        </authorList>
    </citation>
    <scope>NUCLEOTIDE SEQUENCE</scope>
    <source>
        <strain evidence="2">10Alg 79</strain>
    </source>
</reference>
<sequence>MPTDSAKDAPAKDEPAKQIDTLRRSALAKIVAPAVGYKGRAAMIELGDIGQATPELQDTPEFLEATVLTILARGKPPRRAQKPLYRLFRARLVAGEVEKYQQFEQVLKYAVHDPAQLDGLYFHSAFATMDQQAIWNDIRAVIQRLDDLGSAVFLNSGTLLGAVRDKSLIAHDDDVDLAIRLDAASTEEAVTQWANTRSTLQEAGLLSARQPSNPATMKLKSGGTYNIDLFPAWVIDGRVHVYPHTAGELSEDQVFPLITCETTGLPIPRDAEAMLAVNYGEGWRHPDPGYQFNWAKANRRFADFKSALDQDG</sequence>
<evidence type="ECO:0000313" key="3">
    <source>
        <dbReference type="Proteomes" id="UP001227162"/>
    </source>
</evidence>
<protein>
    <submittedName>
        <fullName evidence="2">LicD family protein</fullName>
    </submittedName>
</protein>
<reference evidence="2" key="1">
    <citation type="submission" date="2022-07" db="EMBL/GenBank/DDBJ databases">
        <authorList>
            <person name="Otstavnykh N."/>
            <person name="Isaeva M."/>
            <person name="Bystritskaya E."/>
        </authorList>
    </citation>
    <scope>NUCLEOTIDE SEQUENCE</scope>
    <source>
        <strain evidence="2">10Alg 79</strain>
    </source>
</reference>
<feature type="domain" description="LicD/FKTN/FKRP nucleotidyltransferase" evidence="1">
    <location>
        <begin position="152"/>
        <end position="179"/>
    </location>
</feature>
<keyword evidence="3" id="KW-1185">Reference proteome</keyword>
<name>A0AAJ1U9N6_9RHOB</name>
<evidence type="ECO:0000259" key="1">
    <source>
        <dbReference type="Pfam" id="PF04991"/>
    </source>
</evidence>
<organism evidence="2 3">
    <name type="scientific">Rhodalgimonas zhirmunskyi</name>
    <dbReference type="NCBI Taxonomy" id="2964767"/>
    <lineage>
        <taxon>Bacteria</taxon>
        <taxon>Pseudomonadati</taxon>
        <taxon>Pseudomonadota</taxon>
        <taxon>Alphaproteobacteria</taxon>
        <taxon>Rhodobacterales</taxon>
        <taxon>Roseobacteraceae</taxon>
        <taxon>Rhodalgimonas</taxon>
    </lineage>
</organism>
<dbReference type="PANTHER" id="PTHR13627:SF31">
    <property type="entry name" value="RIBITOL 5-PHOSPHATE TRANSFERASE FKRP"/>
    <property type="match status" value="1"/>
</dbReference>
<dbReference type="InterPro" id="IPR007074">
    <property type="entry name" value="LicD/FKTN/FKRP_NTP_transf"/>
</dbReference>
<dbReference type="EMBL" id="JANFFA010000001">
    <property type="protein sequence ID" value="MDQ2092561.1"/>
    <property type="molecule type" value="Genomic_DNA"/>
</dbReference>
<dbReference type="AlphaFoldDB" id="A0AAJ1U9N6"/>
<proteinExistence type="predicted"/>